<gene>
    <name evidence="2" type="ordered locus">PERMA_1990</name>
</gene>
<feature type="domain" description="Polymerase beta nucleotidyltransferase" evidence="1">
    <location>
        <begin position="30"/>
        <end position="103"/>
    </location>
</feature>
<evidence type="ECO:0000313" key="3">
    <source>
        <dbReference type="Proteomes" id="UP000001366"/>
    </source>
</evidence>
<dbReference type="PaxDb" id="123214-PERMA_1990"/>
<dbReference type="RefSeq" id="WP_015899013.1">
    <property type="nucleotide sequence ID" value="NC_012440.1"/>
</dbReference>
<dbReference type="InterPro" id="IPR041633">
    <property type="entry name" value="Polbeta"/>
</dbReference>
<name>C0QSU7_PERMH</name>
<dbReference type="Pfam" id="PF18765">
    <property type="entry name" value="Polbeta"/>
    <property type="match status" value="1"/>
</dbReference>
<sequence length="103" mass="11815">MENKITKVRLTEEEIKAIKETAQDIFGKKTEVYLFGSRTDIDKKGGDIDLYIIPEKRDNLFDRKLKFLVKLKSRIGEQKIDVIIAGSCDKDIEKVARETGVLL</sequence>
<protein>
    <submittedName>
        <fullName evidence="2">DNA polymerase, beta domain protein region</fullName>
    </submittedName>
</protein>
<dbReference type="Proteomes" id="UP000001366">
    <property type="component" value="Chromosome"/>
</dbReference>
<evidence type="ECO:0000313" key="2">
    <source>
        <dbReference type="EMBL" id="ACO04909.1"/>
    </source>
</evidence>
<reference evidence="2 3" key="1">
    <citation type="journal article" date="2009" name="J. Bacteriol.">
        <title>Complete and draft genome sequences of six members of the Aquificales.</title>
        <authorList>
            <person name="Reysenbach A.L."/>
            <person name="Hamamura N."/>
            <person name="Podar M."/>
            <person name="Griffiths E."/>
            <person name="Ferreira S."/>
            <person name="Hochstein R."/>
            <person name="Heidelberg J."/>
            <person name="Johnson J."/>
            <person name="Mead D."/>
            <person name="Pohorille A."/>
            <person name="Sarmiento M."/>
            <person name="Schweighofer K."/>
            <person name="Seshadri R."/>
            <person name="Voytek M.A."/>
        </authorList>
    </citation>
    <scope>NUCLEOTIDE SEQUENCE [LARGE SCALE GENOMIC DNA]</scope>
    <source>
        <strain evidence="3">DSM 14350 / EX-H1</strain>
    </source>
</reference>
<dbReference type="Gene3D" id="3.30.460.10">
    <property type="entry name" value="Beta Polymerase, domain 2"/>
    <property type="match status" value="1"/>
</dbReference>
<proteinExistence type="predicted"/>
<dbReference type="HOGENOM" id="CLU_164558_1_0_0"/>
<dbReference type="AlphaFoldDB" id="C0QSU7"/>
<dbReference type="STRING" id="123214.PERMA_1990"/>
<organism evidence="2 3">
    <name type="scientific">Persephonella marina (strain DSM 14350 / EX-H1)</name>
    <dbReference type="NCBI Taxonomy" id="123214"/>
    <lineage>
        <taxon>Bacteria</taxon>
        <taxon>Pseudomonadati</taxon>
        <taxon>Aquificota</taxon>
        <taxon>Aquificia</taxon>
        <taxon>Aquificales</taxon>
        <taxon>Hydrogenothermaceae</taxon>
        <taxon>Persephonella</taxon>
    </lineage>
</organism>
<dbReference type="EMBL" id="CP001230">
    <property type="protein sequence ID" value="ACO04909.1"/>
    <property type="molecule type" value="Genomic_DNA"/>
</dbReference>
<accession>C0QSU7</accession>
<dbReference type="SUPFAM" id="SSF81301">
    <property type="entry name" value="Nucleotidyltransferase"/>
    <property type="match status" value="1"/>
</dbReference>
<dbReference type="eggNOG" id="COG1708">
    <property type="taxonomic scope" value="Bacteria"/>
</dbReference>
<dbReference type="InterPro" id="IPR043519">
    <property type="entry name" value="NT_sf"/>
</dbReference>
<evidence type="ECO:0000259" key="1">
    <source>
        <dbReference type="Pfam" id="PF18765"/>
    </source>
</evidence>
<dbReference type="CDD" id="cd05403">
    <property type="entry name" value="NT_KNTase_like"/>
    <property type="match status" value="1"/>
</dbReference>
<keyword evidence="3" id="KW-1185">Reference proteome</keyword>
<dbReference type="KEGG" id="pmx:PERMA_1990"/>